<name>A0ABV8BTW5_9PSEU</name>
<comment type="caution">
    <text evidence="1">The sequence shown here is derived from an EMBL/GenBank/DDBJ whole genome shotgun (WGS) entry which is preliminary data.</text>
</comment>
<dbReference type="SUPFAM" id="SSF141571">
    <property type="entry name" value="Pentapeptide repeat-like"/>
    <property type="match status" value="1"/>
</dbReference>
<accession>A0ABV8BTW5</accession>
<organism evidence="1 2">
    <name type="scientific">Lentzea rhizosphaerae</name>
    <dbReference type="NCBI Taxonomy" id="2041025"/>
    <lineage>
        <taxon>Bacteria</taxon>
        <taxon>Bacillati</taxon>
        <taxon>Actinomycetota</taxon>
        <taxon>Actinomycetes</taxon>
        <taxon>Pseudonocardiales</taxon>
        <taxon>Pseudonocardiaceae</taxon>
        <taxon>Lentzea</taxon>
    </lineage>
</organism>
<reference evidence="2" key="1">
    <citation type="journal article" date="2019" name="Int. J. Syst. Evol. Microbiol.">
        <title>The Global Catalogue of Microorganisms (GCM) 10K type strain sequencing project: providing services to taxonomists for standard genome sequencing and annotation.</title>
        <authorList>
            <consortium name="The Broad Institute Genomics Platform"/>
            <consortium name="The Broad Institute Genome Sequencing Center for Infectious Disease"/>
            <person name="Wu L."/>
            <person name="Ma J."/>
        </authorList>
    </citation>
    <scope>NUCLEOTIDE SEQUENCE [LARGE SCALE GENOMIC DNA]</scope>
    <source>
        <strain evidence="2">CGMCC 4.7405</strain>
    </source>
</reference>
<dbReference type="EMBL" id="JBHRZI010000015">
    <property type="protein sequence ID" value="MFC3893846.1"/>
    <property type="molecule type" value="Genomic_DNA"/>
</dbReference>
<dbReference type="Gene3D" id="2.160.20.80">
    <property type="entry name" value="E3 ubiquitin-protein ligase SopA"/>
    <property type="match status" value="1"/>
</dbReference>
<evidence type="ECO:0000313" key="2">
    <source>
        <dbReference type="Proteomes" id="UP001595690"/>
    </source>
</evidence>
<dbReference type="RefSeq" id="WP_382374695.1">
    <property type="nucleotide sequence ID" value="NZ_JBHRZI010000015.1"/>
</dbReference>
<proteinExistence type="predicted"/>
<gene>
    <name evidence="1" type="ORF">ACFOWZ_20410</name>
</gene>
<keyword evidence="2" id="KW-1185">Reference proteome</keyword>
<protein>
    <submittedName>
        <fullName evidence="1">Pentapeptide repeat-containing protein</fullName>
    </submittedName>
</protein>
<sequence>MSSGTRDEWRPLRWPWSSEAADALAGWLTGDRSAPVAADDLDFRGADLSGGPFGGSSFRHANLADVAARGVELWRANCEGARFIRAVLTDADFVKACLHRASFVRAVLIGADLTRVEGLDVRFVEADLRRADLTDAMLVGCDFTRANLSGARVDKTVLENSAVAGAVVTGMTGTVFGPVVPAPGHSLDGAELEHWFAARGARVSVLRPAYS</sequence>
<dbReference type="InterPro" id="IPR001646">
    <property type="entry name" value="5peptide_repeat"/>
</dbReference>
<evidence type="ECO:0000313" key="1">
    <source>
        <dbReference type="EMBL" id="MFC3893846.1"/>
    </source>
</evidence>
<dbReference type="Proteomes" id="UP001595690">
    <property type="component" value="Unassembled WGS sequence"/>
</dbReference>
<dbReference type="Pfam" id="PF00805">
    <property type="entry name" value="Pentapeptide"/>
    <property type="match status" value="2"/>
</dbReference>
<dbReference type="PANTHER" id="PTHR14136">
    <property type="entry name" value="BTB_POZ DOMAIN-CONTAINING PROTEIN KCTD9"/>
    <property type="match status" value="1"/>
</dbReference>
<dbReference type="InterPro" id="IPR051082">
    <property type="entry name" value="Pentapeptide-BTB/POZ_domain"/>
</dbReference>
<dbReference type="PANTHER" id="PTHR14136:SF17">
    <property type="entry name" value="BTB_POZ DOMAIN-CONTAINING PROTEIN KCTD9"/>
    <property type="match status" value="1"/>
</dbReference>